<keyword evidence="2" id="KW-1185">Reference proteome</keyword>
<evidence type="ECO:0000313" key="1">
    <source>
        <dbReference type="EMBL" id="KAI5430138.1"/>
    </source>
</evidence>
<gene>
    <name evidence="1" type="ORF">KIW84_034640</name>
</gene>
<proteinExistence type="predicted"/>
<organism evidence="1 2">
    <name type="scientific">Pisum sativum</name>
    <name type="common">Garden pea</name>
    <name type="synonym">Lathyrus oleraceus</name>
    <dbReference type="NCBI Taxonomy" id="3888"/>
    <lineage>
        <taxon>Eukaryota</taxon>
        <taxon>Viridiplantae</taxon>
        <taxon>Streptophyta</taxon>
        <taxon>Embryophyta</taxon>
        <taxon>Tracheophyta</taxon>
        <taxon>Spermatophyta</taxon>
        <taxon>Magnoliopsida</taxon>
        <taxon>eudicotyledons</taxon>
        <taxon>Gunneridae</taxon>
        <taxon>Pentapetalae</taxon>
        <taxon>rosids</taxon>
        <taxon>fabids</taxon>
        <taxon>Fabales</taxon>
        <taxon>Fabaceae</taxon>
        <taxon>Papilionoideae</taxon>
        <taxon>50 kb inversion clade</taxon>
        <taxon>NPAAA clade</taxon>
        <taxon>Hologalegina</taxon>
        <taxon>IRL clade</taxon>
        <taxon>Fabeae</taxon>
        <taxon>Lathyrus</taxon>
    </lineage>
</organism>
<reference evidence="1 2" key="1">
    <citation type="journal article" date="2022" name="Nat. Genet.">
        <title>Improved pea reference genome and pan-genome highlight genomic features and evolutionary characteristics.</title>
        <authorList>
            <person name="Yang T."/>
            <person name="Liu R."/>
            <person name="Luo Y."/>
            <person name="Hu S."/>
            <person name="Wang D."/>
            <person name="Wang C."/>
            <person name="Pandey M.K."/>
            <person name="Ge S."/>
            <person name="Xu Q."/>
            <person name="Li N."/>
            <person name="Li G."/>
            <person name="Huang Y."/>
            <person name="Saxena R.K."/>
            <person name="Ji Y."/>
            <person name="Li M."/>
            <person name="Yan X."/>
            <person name="He Y."/>
            <person name="Liu Y."/>
            <person name="Wang X."/>
            <person name="Xiang C."/>
            <person name="Varshney R.K."/>
            <person name="Ding H."/>
            <person name="Gao S."/>
            <person name="Zong X."/>
        </authorList>
    </citation>
    <scope>NUCLEOTIDE SEQUENCE [LARGE SCALE GENOMIC DNA]</scope>
    <source>
        <strain evidence="1 2">cv. Zhongwan 6</strain>
    </source>
</reference>
<accession>A0A9D4XYZ3</accession>
<sequence>MPRTRSQGEPLYLRINDIELYLRVLRRIREYRAENNLPPIDLPDFKDFPSLTEMAEPARALRDYAAPSQDEPHSSCATEPILWKSYRRSKPSFIRICSIR</sequence>
<dbReference type="Proteomes" id="UP001058974">
    <property type="component" value="Chromosome 3"/>
</dbReference>
<dbReference type="AlphaFoldDB" id="A0A9D4XYZ3"/>
<dbReference type="EMBL" id="JAMSHJ010000003">
    <property type="protein sequence ID" value="KAI5430138.1"/>
    <property type="molecule type" value="Genomic_DNA"/>
</dbReference>
<evidence type="ECO:0000313" key="2">
    <source>
        <dbReference type="Proteomes" id="UP001058974"/>
    </source>
</evidence>
<comment type="caution">
    <text evidence="1">The sequence shown here is derived from an EMBL/GenBank/DDBJ whole genome shotgun (WGS) entry which is preliminary data.</text>
</comment>
<name>A0A9D4XYZ3_PEA</name>
<dbReference type="Gramene" id="Psat03G0464000-T1">
    <property type="protein sequence ID" value="KAI5430138.1"/>
    <property type="gene ID" value="KIW84_034640"/>
</dbReference>
<protein>
    <submittedName>
        <fullName evidence="1">Uncharacterized protein</fullName>
    </submittedName>
</protein>